<proteinExistence type="predicted"/>
<dbReference type="AlphaFoldDB" id="A0AAV2S2G7"/>
<protein>
    <recommendedName>
        <fullName evidence="4">REJ domain-containing protein</fullName>
    </recommendedName>
</protein>
<evidence type="ECO:0000256" key="1">
    <source>
        <dbReference type="SAM" id="MobiDB-lite"/>
    </source>
</evidence>
<evidence type="ECO:0008006" key="4">
    <source>
        <dbReference type="Google" id="ProtNLM"/>
    </source>
</evidence>
<dbReference type="Proteomes" id="UP001497623">
    <property type="component" value="Unassembled WGS sequence"/>
</dbReference>
<evidence type="ECO:0000313" key="2">
    <source>
        <dbReference type="EMBL" id="CAL4152386.1"/>
    </source>
</evidence>
<gene>
    <name evidence="2" type="ORF">MNOR_LOCUS30944</name>
</gene>
<feature type="region of interest" description="Disordered" evidence="1">
    <location>
        <begin position="101"/>
        <end position="132"/>
    </location>
</feature>
<keyword evidence="3" id="KW-1185">Reference proteome</keyword>
<dbReference type="EMBL" id="CAXKWB010038816">
    <property type="protein sequence ID" value="CAL4152386.1"/>
    <property type="molecule type" value="Genomic_DNA"/>
</dbReference>
<name>A0AAV2S2G7_MEGNR</name>
<reference evidence="2 3" key="1">
    <citation type="submission" date="2024-05" db="EMBL/GenBank/DDBJ databases">
        <authorList>
            <person name="Wallberg A."/>
        </authorList>
    </citation>
    <scope>NUCLEOTIDE SEQUENCE [LARGE SCALE GENOMIC DNA]</scope>
</reference>
<evidence type="ECO:0000313" key="3">
    <source>
        <dbReference type="Proteomes" id="UP001497623"/>
    </source>
</evidence>
<organism evidence="2 3">
    <name type="scientific">Meganyctiphanes norvegica</name>
    <name type="common">Northern krill</name>
    <name type="synonym">Thysanopoda norvegica</name>
    <dbReference type="NCBI Taxonomy" id="48144"/>
    <lineage>
        <taxon>Eukaryota</taxon>
        <taxon>Metazoa</taxon>
        <taxon>Ecdysozoa</taxon>
        <taxon>Arthropoda</taxon>
        <taxon>Crustacea</taxon>
        <taxon>Multicrustacea</taxon>
        <taxon>Malacostraca</taxon>
        <taxon>Eumalacostraca</taxon>
        <taxon>Eucarida</taxon>
        <taxon>Euphausiacea</taxon>
        <taxon>Euphausiidae</taxon>
        <taxon>Meganyctiphanes</taxon>
    </lineage>
</organism>
<comment type="caution">
    <text evidence="2">The sequence shown here is derived from an EMBL/GenBank/DDBJ whole genome shotgun (WGS) entry which is preliminary data.</text>
</comment>
<accession>A0AAV2S2G7</accession>
<sequence>MWRNAEHGFEIFFTEDSFTLLSQHLHCILHISSATSSGIIKAYISLKSSFGCLVTTVKFPRYLILIPTLRGSCLTSTMSSHSLWTPSRSPSSSVVSEFSSRVNSSSSSSSSTSFPLPSSSDSLNSSITSSAL</sequence>